<dbReference type="InterPro" id="IPR041588">
    <property type="entry name" value="Integrase_H2C2"/>
</dbReference>
<evidence type="ECO:0000256" key="14">
    <source>
        <dbReference type="ARBA" id="ARBA00022932"/>
    </source>
</evidence>
<dbReference type="Proteomes" id="UP000284842">
    <property type="component" value="Unassembled WGS sequence"/>
</dbReference>
<organism evidence="20 21">
    <name type="scientific">Panaeolus cyanescens</name>
    <dbReference type="NCBI Taxonomy" id="181874"/>
    <lineage>
        <taxon>Eukaryota</taxon>
        <taxon>Fungi</taxon>
        <taxon>Dikarya</taxon>
        <taxon>Basidiomycota</taxon>
        <taxon>Agaricomycotina</taxon>
        <taxon>Agaricomycetes</taxon>
        <taxon>Agaricomycetidae</taxon>
        <taxon>Agaricales</taxon>
        <taxon>Agaricineae</taxon>
        <taxon>Galeropsidaceae</taxon>
        <taxon>Panaeolus</taxon>
    </lineage>
</organism>
<dbReference type="Gene3D" id="1.10.340.70">
    <property type="match status" value="1"/>
</dbReference>
<evidence type="ECO:0000256" key="7">
    <source>
        <dbReference type="ARBA" id="ARBA00022750"/>
    </source>
</evidence>
<keyword evidence="16" id="KW-0233">DNA recombination</keyword>
<dbReference type="Gene3D" id="3.10.10.10">
    <property type="entry name" value="HIV Type 1 Reverse Transcriptase, subunit A, domain 1"/>
    <property type="match status" value="1"/>
</dbReference>
<evidence type="ECO:0000256" key="12">
    <source>
        <dbReference type="ARBA" id="ARBA00022908"/>
    </source>
</evidence>
<accession>A0A409WRH3</accession>
<dbReference type="FunFam" id="3.30.420.10:FF:000032">
    <property type="entry name" value="Retrovirus-related Pol polyprotein from transposon 297-like Protein"/>
    <property type="match status" value="1"/>
</dbReference>
<evidence type="ECO:0000313" key="21">
    <source>
        <dbReference type="Proteomes" id="UP000284842"/>
    </source>
</evidence>
<evidence type="ECO:0000256" key="5">
    <source>
        <dbReference type="ARBA" id="ARBA00022722"/>
    </source>
</evidence>
<dbReference type="InterPro" id="IPR056924">
    <property type="entry name" value="SH3_Tf2-1"/>
</dbReference>
<dbReference type="FunFam" id="3.10.20.370:FF:000001">
    <property type="entry name" value="Retrovirus-related Pol polyprotein from transposon 17.6-like protein"/>
    <property type="match status" value="1"/>
</dbReference>
<evidence type="ECO:0000256" key="4">
    <source>
        <dbReference type="ARBA" id="ARBA00022695"/>
    </source>
</evidence>
<keyword evidence="15" id="KW-0238">DNA-binding</keyword>
<protein>
    <recommendedName>
        <fullName evidence="1">RNA-directed DNA polymerase</fullName>
        <ecNumber evidence="1">2.7.7.49</ecNumber>
    </recommendedName>
</protein>
<dbReference type="InterPro" id="IPR000477">
    <property type="entry name" value="RT_dom"/>
</dbReference>
<dbReference type="GO" id="GO:0006508">
    <property type="term" value="P:proteolysis"/>
    <property type="evidence" value="ECO:0007669"/>
    <property type="project" value="UniProtKB-KW"/>
</dbReference>
<proteinExistence type="predicted"/>
<feature type="domain" description="Reverse transcriptase" evidence="18">
    <location>
        <begin position="444"/>
        <end position="624"/>
    </location>
</feature>
<dbReference type="Pfam" id="PF17921">
    <property type="entry name" value="Integrase_H2C2"/>
    <property type="match status" value="1"/>
</dbReference>
<evidence type="ECO:0000259" key="19">
    <source>
        <dbReference type="PROSITE" id="PS50994"/>
    </source>
</evidence>
<dbReference type="GO" id="GO:0003964">
    <property type="term" value="F:RNA-directed DNA polymerase activity"/>
    <property type="evidence" value="ECO:0007669"/>
    <property type="project" value="UniProtKB-KW"/>
</dbReference>
<dbReference type="GO" id="GO:0003723">
    <property type="term" value="F:RNA binding"/>
    <property type="evidence" value="ECO:0007669"/>
    <property type="project" value="UniProtKB-KW"/>
</dbReference>
<evidence type="ECO:0000256" key="1">
    <source>
        <dbReference type="ARBA" id="ARBA00012493"/>
    </source>
</evidence>
<dbReference type="EC" id="2.7.7.49" evidence="1"/>
<keyword evidence="11" id="KW-0694">RNA-binding</keyword>
<dbReference type="STRING" id="181874.A0A409WRH3"/>
<evidence type="ECO:0000256" key="6">
    <source>
        <dbReference type="ARBA" id="ARBA00022723"/>
    </source>
</evidence>
<evidence type="ECO:0000256" key="9">
    <source>
        <dbReference type="ARBA" id="ARBA00022801"/>
    </source>
</evidence>
<dbReference type="GO" id="GO:0004519">
    <property type="term" value="F:endonuclease activity"/>
    <property type="evidence" value="ECO:0007669"/>
    <property type="project" value="UniProtKB-KW"/>
</dbReference>
<keyword evidence="8" id="KW-0255">Endonuclease</keyword>
<evidence type="ECO:0000313" key="20">
    <source>
        <dbReference type="EMBL" id="PPQ81108.1"/>
    </source>
</evidence>
<dbReference type="PANTHER" id="PTHR37984">
    <property type="entry name" value="PROTEIN CBG26694"/>
    <property type="match status" value="1"/>
</dbReference>
<dbReference type="InterPro" id="IPR043128">
    <property type="entry name" value="Rev_trsase/Diguanyl_cyclase"/>
</dbReference>
<dbReference type="FunFam" id="3.30.70.270:FF:000063">
    <property type="entry name" value="Zinc knuckle domaincontaining protein"/>
    <property type="match status" value="1"/>
</dbReference>
<keyword evidence="12" id="KW-0229">DNA integration</keyword>
<evidence type="ECO:0000256" key="17">
    <source>
        <dbReference type="SAM" id="MobiDB-lite"/>
    </source>
</evidence>
<dbReference type="SUPFAM" id="SSF53098">
    <property type="entry name" value="Ribonuclease H-like"/>
    <property type="match status" value="1"/>
</dbReference>
<evidence type="ECO:0000256" key="13">
    <source>
        <dbReference type="ARBA" id="ARBA00022918"/>
    </source>
</evidence>
<feature type="region of interest" description="Disordered" evidence="17">
    <location>
        <begin position="1269"/>
        <end position="1290"/>
    </location>
</feature>
<dbReference type="PANTHER" id="PTHR37984:SF5">
    <property type="entry name" value="PROTEIN NYNRIN-LIKE"/>
    <property type="match status" value="1"/>
</dbReference>
<feature type="compositionally biased region" description="Low complexity" evidence="17">
    <location>
        <begin position="1269"/>
        <end position="1287"/>
    </location>
</feature>
<reference evidence="20 21" key="1">
    <citation type="journal article" date="2018" name="Evol. Lett.">
        <title>Horizontal gene cluster transfer increased hallucinogenic mushroom diversity.</title>
        <authorList>
            <person name="Reynolds H.T."/>
            <person name="Vijayakumar V."/>
            <person name="Gluck-Thaler E."/>
            <person name="Korotkin H.B."/>
            <person name="Matheny P.B."/>
            <person name="Slot J.C."/>
        </authorList>
    </citation>
    <scope>NUCLEOTIDE SEQUENCE [LARGE SCALE GENOMIC DNA]</scope>
    <source>
        <strain evidence="20 21">2629</strain>
    </source>
</reference>
<evidence type="ECO:0000256" key="16">
    <source>
        <dbReference type="ARBA" id="ARBA00023172"/>
    </source>
</evidence>
<dbReference type="CDD" id="cd01647">
    <property type="entry name" value="RT_LTR"/>
    <property type="match status" value="1"/>
</dbReference>
<keyword evidence="5" id="KW-0540">Nuclease</keyword>
<name>A0A409WRH3_9AGAR</name>
<keyword evidence="7" id="KW-0064">Aspartyl protease</keyword>
<sequence>MEDAIDDDDPNLLKYPPSPNNEILVEACSVPSLSTTSDSSTSPSVSTPAYSSVTPVAGDNSLPNSCMNSASSLFLRKLRTSKNKIELLQSWIKRCRWAEIDNKLVHFLDTADDNSAMTTLKQLQNDPFFLRSLSSKSLEVDTTIKTDNHSLIVKALIDSGATSCYISHDLVNKFNLSTSAVARPIAVYNADGSLNAAGAISSYCQLNISINDQSESLRCYVTNTGSSSVILGFSWLRHHNPLIDWKKGSLCFRNLATTVDDVPLAFLKPNAPPYVKPSKILSDSVPLANHDPDNLDDDTLNQDPLEEWHRAITDELTDEDESILVLDPQGFYEEVNNISVVEFIDDNVYSHRDGFSQVEDKTTIRLPDMRPSTSTLDVFTDYPDRYFSDYAKVFEKKNFDKLPPRRVWDHAIELKPDAKPVSAKIYPLARNQQEELDAFIKEHLETGRIRTSKSQFASPFFFVKKKDGSLRPVQDYRHLNEITIKNRYPLPLISELMDKLKGARFFTKLDIRWGYNNVRIKHGDEHKAAFITNRGLFEPLVMFFGLTNSPATFQTMMNELFKDLIDKGVVIVYMDDILIFTKDLASHRQIVNQVLQILQDNDLSLKPEKCLFEQSEVEYLGVIVSHNCIRMDPKKVEAIRDWPAPRNKKDVQQFLGFVNFYRRFIDRFSTMAKPLNNLCKNVPFLWSTDCQLAFENLKSGACAMRSLAIPVDDAPFRLEADSSGFATGATLSQFQNGEWKPISFLSKSLSETERNYKIHDRELLSIMRALSEWRHYLLGCSSPFEIWSDHLNLQYFMRNQKLNRRQARWSLELADFNFSLVHKAGSTMICADALSRRPDYDKGESDNDNITLLPSHLINKVTFDLDVPIIREIASFSNLSLEMFESHRNSPGWSFSDNLALWYNRIFVPNANDLRESIIRSNHDSPFSGHPGRAKTVELIQRDYWWPTLTKDVNRYVSGCLACQKAKPHRSKPVGLLSPNAVPTENWQIISVDMIVDLPRSRNYDSILVVVDRLSKMTRCIPTNKTLSSEGLARLYRDRIWKDFGFPARVISDRGSIFVSRFTKALNSLLNIDENTSTAFRPQTDGQTERMNQEIEQYLRFFVNDHQSDWSEWLACAEFSLNNRINKSTGYSPFFLNYGRHPLRPLTPLRSNSSNVQSASDFAQKMADLSEESKSALQLANSSMKRHFDSRHIPAPDYQKGDLVFIDASNITSSKPSKKLDWKRLGPFEILERIGSSAFKIDIPDDLQIHNVFNVAKLSPFITPMFASQRSSHRSSSSTSTNNKSSSNPMLQSLPIAQEILNHRSFRNNNTLFLVRLQNESSEDSCWLPFNKFSDPLHLIPKGGVM</sequence>
<dbReference type="FunCoup" id="A0A409WRH3">
    <property type="interactions" value="2"/>
</dbReference>
<evidence type="ECO:0000256" key="3">
    <source>
        <dbReference type="ARBA" id="ARBA00022679"/>
    </source>
</evidence>
<dbReference type="Pfam" id="PF17917">
    <property type="entry name" value="RT_RNaseH"/>
    <property type="match status" value="1"/>
</dbReference>
<dbReference type="InterPro" id="IPR043502">
    <property type="entry name" value="DNA/RNA_pol_sf"/>
</dbReference>
<dbReference type="GO" id="GO:0005634">
    <property type="term" value="C:nucleus"/>
    <property type="evidence" value="ECO:0007669"/>
    <property type="project" value="UniProtKB-ARBA"/>
</dbReference>
<dbReference type="InterPro" id="IPR036397">
    <property type="entry name" value="RNaseH_sf"/>
</dbReference>
<evidence type="ECO:0000256" key="11">
    <source>
        <dbReference type="ARBA" id="ARBA00022884"/>
    </source>
</evidence>
<dbReference type="PROSITE" id="PS50994">
    <property type="entry name" value="INTEGRASE"/>
    <property type="match status" value="1"/>
</dbReference>
<dbReference type="InterPro" id="IPR021109">
    <property type="entry name" value="Peptidase_aspartic_dom_sf"/>
</dbReference>
<keyword evidence="21" id="KW-1185">Reference proteome</keyword>
<dbReference type="SUPFAM" id="SSF56672">
    <property type="entry name" value="DNA/RNA polymerases"/>
    <property type="match status" value="1"/>
</dbReference>
<evidence type="ECO:0000256" key="10">
    <source>
        <dbReference type="ARBA" id="ARBA00022842"/>
    </source>
</evidence>
<dbReference type="OrthoDB" id="3341476at2759"/>
<dbReference type="FunFam" id="1.10.340.70:FF:000001">
    <property type="entry name" value="Retrovirus-related Pol polyprotein from transposon gypsy-like Protein"/>
    <property type="match status" value="1"/>
</dbReference>
<keyword evidence="4" id="KW-0548">Nucleotidyltransferase</keyword>
<keyword evidence="3" id="KW-0808">Transferase</keyword>
<dbReference type="SUPFAM" id="SSF50630">
    <property type="entry name" value="Acid proteases"/>
    <property type="match status" value="1"/>
</dbReference>
<dbReference type="CDD" id="cd09274">
    <property type="entry name" value="RNase_HI_RT_Ty3"/>
    <property type="match status" value="1"/>
</dbReference>
<dbReference type="PROSITE" id="PS50878">
    <property type="entry name" value="RT_POL"/>
    <property type="match status" value="1"/>
</dbReference>
<dbReference type="GO" id="GO:0015074">
    <property type="term" value="P:DNA integration"/>
    <property type="evidence" value="ECO:0007669"/>
    <property type="project" value="UniProtKB-KW"/>
</dbReference>
<dbReference type="GO" id="GO:0003887">
    <property type="term" value="F:DNA-directed DNA polymerase activity"/>
    <property type="evidence" value="ECO:0007669"/>
    <property type="project" value="UniProtKB-KW"/>
</dbReference>
<evidence type="ECO:0000259" key="18">
    <source>
        <dbReference type="PROSITE" id="PS50878"/>
    </source>
</evidence>
<dbReference type="Pfam" id="PF24626">
    <property type="entry name" value="SH3_Tf2-1"/>
    <property type="match status" value="1"/>
</dbReference>
<keyword evidence="10" id="KW-0460">Magnesium</keyword>
<keyword evidence="14" id="KW-0239">DNA-directed DNA polymerase</keyword>
<dbReference type="GO" id="GO:0006310">
    <property type="term" value="P:DNA recombination"/>
    <property type="evidence" value="ECO:0007669"/>
    <property type="project" value="UniProtKB-KW"/>
</dbReference>
<comment type="caution">
    <text evidence="20">The sequence shown here is derived from an EMBL/GenBank/DDBJ whole genome shotgun (WGS) entry which is preliminary data.</text>
</comment>
<dbReference type="InParanoid" id="A0A409WRH3"/>
<dbReference type="InterPro" id="IPR001584">
    <property type="entry name" value="Integrase_cat-core"/>
</dbReference>
<dbReference type="GO" id="GO:0046872">
    <property type="term" value="F:metal ion binding"/>
    <property type="evidence" value="ECO:0007669"/>
    <property type="project" value="UniProtKB-KW"/>
</dbReference>
<evidence type="ECO:0000256" key="8">
    <source>
        <dbReference type="ARBA" id="ARBA00022759"/>
    </source>
</evidence>
<dbReference type="GO" id="GO:0004190">
    <property type="term" value="F:aspartic-type endopeptidase activity"/>
    <property type="evidence" value="ECO:0007669"/>
    <property type="project" value="UniProtKB-KW"/>
</dbReference>
<feature type="domain" description="Integrase catalytic" evidence="19">
    <location>
        <begin position="979"/>
        <end position="1141"/>
    </location>
</feature>
<dbReference type="Gene3D" id="3.30.420.10">
    <property type="entry name" value="Ribonuclease H-like superfamily/Ribonuclease H"/>
    <property type="match status" value="1"/>
</dbReference>
<evidence type="ECO:0000256" key="15">
    <source>
        <dbReference type="ARBA" id="ARBA00023125"/>
    </source>
</evidence>
<keyword evidence="9" id="KW-0378">Hydrolase</keyword>
<keyword evidence="13" id="KW-0695">RNA-directed DNA polymerase</keyword>
<dbReference type="Gene3D" id="2.40.70.10">
    <property type="entry name" value="Acid Proteases"/>
    <property type="match status" value="1"/>
</dbReference>
<dbReference type="EMBL" id="NHTK01005311">
    <property type="protein sequence ID" value="PPQ81108.1"/>
    <property type="molecule type" value="Genomic_DNA"/>
</dbReference>
<dbReference type="InterPro" id="IPR041373">
    <property type="entry name" value="RT_RNaseH"/>
</dbReference>
<dbReference type="Pfam" id="PF08284">
    <property type="entry name" value="RVP_2"/>
    <property type="match status" value="1"/>
</dbReference>
<keyword evidence="6" id="KW-0479">Metal-binding</keyword>
<keyword evidence="2" id="KW-0645">Protease</keyword>
<dbReference type="Gene3D" id="3.30.70.270">
    <property type="match status" value="2"/>
</dbReference>
<dbReference type="InterPro" id="IPR050951">
    <property type="entry name" value="Retrovirus_Pol_polyprotein"/>
</dbReference>
<dbReference type="InterPro" id="IPR012337">
    <property type="entry name" value="RNaseH-like_sf"/>
</dbReference>
<dbReference type="Pfam" id="PF00078">
    <property type="entry name" value="RVT_1"/>
    <property type="match status" value="1"/>
</dbReference>
<evidence type="ECO:0000256" key="2">
    <source>
        <dbReference type="ARBA" id="ARBA00022670"/>
    </source>
</evidence>
<dbReference type="CDD" id="cd00303">
    <property type="entry name" value="retropepsin_like"/>
    <property type="match status" value="1"/>
</dbReference>
<gene>
    <name evidence="20" type="ORF">CVT24_008812</name>
</gene>
<dbReference type="GO" id="GO:0003677">
    <property type="term" value="F:DNA binding"/>
    <property type="evidence" value="ECO:0007669"/>
    <property type="project" value="UniProtKB-KW"/>
</dbReference>
<dbReference type="Gene3D" id="3.10.20.370">
    <property type="match status" value="1"/>
</dbReference>